<evidence type="ECO:0008006" key="3">
    <source>
        <dbReference type="Google" id="ProtNLM"/>
    </source>
</evidence>
<dbReference type="SUPFAM" id="SSF56112">
    <property type="entry name" value="Protein kinase-like (PK-like)"/>
    <property type="match status" value="1"/>
</dbReference>
<sequence length="223" mass="25077">MATLKLRWDRFHSYTLWSWTAGSQHKTAEVVKRISATIHTARLGPRSEAPSEVVIIKLGRGEAAFEKLAREADIYTNELRHLQGTVVPKFYGFYKGKVDGIDLGCMILEYCSGLPIWDAREFNRQVMIASCKIHQAGLLHGDLMNGRHIIRMGMGVRIIDFSSAIHHTCTNGVPTLLGQNHSRERPGPTCCPELVNLERTYGIMTDAPTFFEASVAMAQFWRS</sequence>
<reference evidence="1 2" key="1">
    <citation type="submission" date="2014-04" db="EMBL/GenBank/DDBJ databases">
        <authorList>
            <consortium name="DOE Joint Genome Institute"/>
            <person name="Kuo A."/>
            <person name="Kohler A."/>
            <person name="Nagy L.G."/>
            <person name="Floudas D."/>
            <person name="Copeland A."/>
            <person name="Barry K.W."/>
            <person name="Cichocki N."/>
            <person name="Veneault-Fourrey C."/>
            <person name="LaButti K."/>
            <person name="Lindquist E.A."/>
            <person name="Lipzen A."/>
            <person name="Lundell T."/>
            <person name="Morin E."/>
            <person name="Murat C."/>
            <person name="Sun H."/>
            <person name="Tunlid A."/>
            <person name="Henrissat B."/>
            <person name="Grigoriev I.V."/>
            <person name="Hibbett D.S."/>
            <person name="Martin F."/>
            <person name="Nordberg H.P."/>
            <person name="Cantor M.N."/>
            <person name="Hua S.X."/>
        </authorList>
    </citation>
    <scope>NUCLEOTIDE SEQUENCE [LARGE SCALE GENOMIC DNA]</scope>
    <source>
        <strain evidence="1 2">LaAM-08-1</strain>
    </source>
</reference>
<dbReference type="InterPro" id="IPR011009">
    <property type="entry name" value="Kinase-like_dom_sf"/>
</dbReference>
<dbReference type="Gene3D" id="1.10.510.10">
    <property type="entry name" value="Transferase(Phosphotransferase) domain 1"/>
    <property type="match status" value="1"/>
</dbReference>
<dbReference type="OrthoDB" id="3182995at2759"/>
<dbReference type="STRING" id="1095629.A0A0C9XQP3"/>
<reference evidence="2" key="2">
    <citation type="submission" date="2015-01" db="EMBL/GenBank/DDBJ databases">
        <title>Evolutionary Origins and Diversification of the Mycorrhizal Mutualists.</title>
        <authorList>
            <consortium name="DOE Joint Genome Institute"/>
            <consortium name="Mycorrhizal Genomics Consortium"/>
            <person name="Kohler A."/>
            <person name="Kuo A."/>
            <person name="Nagy L.G."/>
            <person name="Floudas D."/>
            <person name="Copeland A."/>
            <person name="Barry K.W."/>
            <person name="Cichocki N."/>
            <person name="Veneault-Fourrey C."/>
            <person name="LaButti K."/>
            <person name="Lindquist E.A."/>
            <person name="Lipzen A."/>
            <person name="Lundell T."/>
            <person name="Morin E."/>
            <person name="Murat C."/>
            <person name="Riley R."/>
            <person name="Ohm R."/>
            <person name="Sun H."/>
            <person name="Tunlid A."/>
            <person name="Henrissat B."/>
            <person name="Grigoriev I.V."/>
            <person name="Hibbett D.S."/>
            <person name="Martin F."/>
        </authorList>
    </citation>
    <scope>NUCLEOTIDE SEQUENCE [LARGE SCALE GENOMIC DNA]</scope>
    <source>
        <strain evidence="2">LaAM-08-1</strain>
    </source>
</reference>
<evidence type="ECO:0000313" key="1">
    <source>
        <dbReference type="EMBL" id="KIK07366.1"/>
    </source>
</evidence>
<dbReference type="Proteomes" id="UP000054477">
    <property type="component" value="Unassembled WGS sequence"/>
</dbReference>
<dbReference type="HOGENOM" id="CLU_108122_0_0_1"/>
<gene>
    <name evidence="1" type="ORF">K443DRAFT_87328</name>
</gene>
<name>A0A0C9XQP3_9AGAR</name>
<evidence type="ECO:0000313" key="2">
    <source>
        <dbReference type="Proteomes" id="UP000054477"/>
    </source>
</evidence>
<organism evidence="1 2">
    <name type="scientific">Laccaria amethystina LaAM-08-1</name>
    <dbReference type="NCBI Taxonomy" id="1095629"/>
    <lineage>
        <taxon>Eukaryota</taxon>
        <taxon>Fungi</taxon>
        <taxon>Dikarya</taxon>
        <taxon>Basidiomycota</taxon>
        <taxon>Agaricomycotina</taxon>
        <taxon>Agaricomycetes</taxon>
        <taxon>Agaricomycetidae</taxon>
        <taxon>Agaricales</taxon>
        <taxon>Agaricineae</taxon>
        <taxon>Hydnangiaceae</taxon>
        <taxon>Laccaria</taxon>
    </lineage>
</organism>
<dbReference type="AlphaFoldDB" id="A0A0C9XQP3"/>
<keyword evidence="2" id="KW-1185">Reference proteome</keyword>
<dbReference type="EMBL" id="KN838548">
    <property type="protein sequence ID" value="KIK07366.1"/>
    <property type="molecule type" value="Genomic_DNA"/>
</dbReference>
<proteinExistence type="predicted"/>
<protein>
    <recommendedName>
        <fullName evidence="3">Protein kinase domain-containing protein</fullName>
    </recommendedName>
</protein>
<accession>A0A0C9XQP3</accession>